<keyword evidence="2" id="KW-1185">Reference proteome</keyword>
<dbReference type="EMBL" id="JAQIZT010000002">
    <property type="protein sequence ID" value="KAJ7007212.1"/>
    <property type="molecule type" value="Genomic_DNA"/>
</dbReference>
<sequence>MPQEKVNLVFLIPLPLEFIILVYEVDVHNLKNPMNLPQHHAEQSAIMTGCSDLNHCLHEQSYDERCLFTYLIRG</sequence>
<accession>A0AAD6RFD8</accession>
<dbReference type="Proteomes" id="UP001164929">
    <property type="component" value="Chromosome 2"/>
</dbReference>
<evidence type="ECO:0000313" key="2">
    <source>
        <dbReference type="Proteomes" id="UP001164929"/>
    </source>
</evidence>
<reference evidence="1" key="1">
    <citation type="journal article" date="2023" name="Mol. Ecol. Resour.">
        <title>Chromosome-level genome assembly of a triploid poplar Populus alba 'Berolinensis'.</title>
        <authorList>
            <person name="Chen S."/>
            <person name="Yu Y."/>
            <person name="Wang X."/>
            <person name="Wang S."/>
            <person name="Zhang T."/>
            <person name="Zhou Y."/>
            <person name="He R."/>
            <person name="Meng N."/>
            <person name="Wang Y."/>
            <person name="Liu W."/>
            <person name="Liu Z."/>
            <person name="Liu J."/>
            <person name="Guo Q."/>
            <person name="Huang H."/>
            <person name="Sederoff R.R."/>
            <person name="Wang G."/>
            <person name="Qu G."/>
            <person name="Chen S."/>
        </authorList>
    </citation>
    <scope>NUCLEOTIDE SEQUENCE</scope>
    <source>
        <strain evidence="1">SC-2020</strain>
    </source>
</reference>
<evidence type="ECO:0000313" key="1">
    <source>
        <dbReference type="EMBL" id="KAJ7007212.1"/>
    </source>
</evidence>
<protein>
    <submittedName>
        <fullName evidence="1">Uncharacterized protein</fullName>
    </submittedName>
</protein>
<comment type="caution">
    <text evidence="1">The sequence shown here is derived from an EMBL/GenBank/DDBJ whole genome shotgun (WGS) entry which is preliminary data.</text>
</comment>
<dbReference type="AlphaFoldDB" id="A0AAD6RFD8"/>
<proteinExistence type="predicted"/>
<gene>
    <name evidence="1" type="ORF">NC653_006305</name>
</gene>
<organism evidence="1 2">
    <name type="scientific">Populus alba x Populus x berolinensis</name>
    <dbReference type="NCBI Taxonomy" id="444605"/>
    <lineage>
        <taxon>Eukaryota</taxon>
        <taxon>Viridiplantae</taxon>
        <taxon>Streptophyta</taxon>
        <taxon>Embryophyta</taxon>
        <taxon>Tracheophyta</taxon>
        <taxon>Spermatophyta</taxon>
        <taxon>Magnoliopsida</taxon>
        <taxon>eudicotyledons</taxon>
        <taxon>Gunneridae</taxon>
        <taxon>Pentapetalae</taxon>
        <taxon>rosids</taxon>
        <taxon>fabids</taxon>
        <taxon>Malpighiales</taxon>
        <taxon>Salicaceae</taxon>
        <taxon>Saliceae</taxon>
        <taxon>Populus</taxon>
    </lineage>
</organism>
<name>A0AAD6RFD8_9ROSI</name>